<dbReference type="InterPro" id="IPR052042">
    <property type="entry name" value="Tail_sheath_structural"/>
</dbReference>
<keyword evidence="4" id="KW-1185">Reference proteome</keyword>
<evidence type="ECO:0000313" key="4">
    <source>
        <dbReference type="Proteomes" id="UP000000607"/>
    </source>
</evidence>
<protein>
    <recommendedName>
        <fullName evidence="2">Tail sheath protein subtilisin-like domain-containing protein</fullName>
    </recommendedName>
</protein>
<dbReference type="Proteomes" id="UP000000607">
    <property type="component" value="Chromosome"/>
</dbReference>
<comment type="similarity">
    <text evidence="1">Belongs to the myoviridae tail sheath protein family.</text>
</comment>
<dbReference type="Pfam" id="PF04984">
    <property type="entry name" value="Phage_sheath_1"/>
    <property type="match status" value="1"/>
</dbReference>
<name>Q65WG1_MANSM</name>
<dbReference type="PANTHER" id="PTHR35861">
    <property type="match status" value="1"/>
</dbReference>
<evidence type="ECO:0000259" key="2">
    <source>
        <dbReference type="Pfam" id="PF04984"/>
    </source>
</evidence>
<sequence length="464" mass="50091">MAFHHGSETKRVNGGSVAVSTVDGAIIGIVGTAPMGAVNELTVCLTKKDFSQFGTILDQGFTLPDAFDILARYASGQVYVVNVLDPAKHRTTVTDEVLTQDSDTLVATTAKKGLISVTNVKLGGSLLTEGETYSVNLESGEITLTVAAGEQDLTASYVYADPEKVTEDDIKGGVDSLTGKRQGFELLRDGFNLYGADAKILICPEYDKTASCAAALATLADQMHAKAYVQLPKGTSLSKAIQGRGSLGTINASASNENVRHFFPYALGSSNNLESLATHAAGLRMKVDVDEGYWFSTSNHELSGVIGMEIPLTARVDDIQSETNRLNAVGITTIFNSFGTGFRLWGNRSSNYPTETHISCFEVASRTGDIIDESIRQAELQFIDKPIDDALIDSFIETIDTFLRSQKSLVGYSVGLDYDYDLVDAFSQGQIPLIYDYTPKIPGERISNKSVMTRTYLANLVSQR</sequence>
<dbReference type="InterPro" id="IPR035089">
    <property type="entry name" value="Phage_sheath_subtilisin"/>
</dbReference>
<dbReference type="HOGENOM" id="CLU_037707_0_1_6"/>
<evidence type="ECO:0000313" key="3">
    <source>
        <dbReference type="EMBL" id="AAU36699.1"/>
    </source>
</evidence>
<dbReference type="eggNOG" id="COG3497">
    <property type="taxonomic scope" value="Bacteria"/>
</dbReference>
<feature type="domain" description="Tail sheath protein subtilisin-like" evidence="2">
    <location>
        <begin position="192"/>
        <end position="350"/>
    </location>
</feature>
<dbReference type="PANTHER" id="PTHR35861:SF1">
    <property type="entry name" value="PHAGE TAIL SHEATH PROTEIN"/>
    <property type="match status" value="1"/>
</dbReference>
<gene>
    <name evidence="3" type="ordered locus">MS0092</name>
</gene>
<proteinExistence type="inferred from homology"/>
<reference evidence="3 4" key="1">
    <citation type="journal article" date="2004" name="Nat. Biotechnol.">
        <title>The genome sequence of the capnophilic rumen bacterium Mannheimia succiniciproducens.</title>
        <authorList>
            <person name="Hong S.H."/>
            <person name="Kim J.S."/>
            <person name="Lee S.Y."/>
            <person name="In Y.H."/>
            <person name="Choi S.S."/>
            <person name="Rih J.-K."/>
            <person name="Kim C.H."/>
            <person name="Jeong H."/>
            <person name="Hur C.G."/>
            <person name="Kim J.J."/>
        </authorList>
    </citation>
    <scope>NUCLEOTIDE SEQUENCE [LARGE SCALE GENOMIC DNA]</scope>
    <source>
        <strain evidence="4">KCTC 0769BP / MBEL55E</strain>
    </source>
</reference>
<dbReference type="AlphaFoldDB" id="Q65WG1"/>
<dbReference type="STRING" id="221988.MS0092"/>
<evidence type="ECO:0000256" key="1">
    <source>
        <dbReference type="ARBA" id="ARBA00008005"/>
    </source>
</evidence>
<dbReference type="OrthoDB" id="9767864at2"/>
<dbReference type="KEGG" id="msu:MS0092"/>
<dbReference type="EMBL" id="AE016827">
    <property type="protein sequence ID" value="AAU36699.1"/>
    <property type="molecule type" value="Genomic_DNA"/>
</dbReference>
<dbReference type="RefSeq" id="WP_011199276.1">
    <property type="nucleotide sequence ID" value="NC_006300.1"/>
</dbReference>
<organism evidence="3 4">
    <name type="scientific">Mannheimia succiniciproducens (strain KCTC 0769BP / MBEL55E)</name>
    <dbReference type="NCBI Taxonomy" id="221988"/>
    <lineage>
        <taxon>Bacteria</taxon>
        <taxon>Pseudomonadati</taxon>
        <taxon>Pseudomonadota</taxon>
        <taxon>Gammaproteobacteria</taxon>
        <taxon>Pasteurellales</taxon>
        <taxon>Pasteurellaceae</taxon>
        <taxon>Basfia</taxon>
    </lineage>
</organism>
<accession>Q65WG1</accession>